<dbReference type="EMBL" id="MCFI01000030">
    <property type="protein sequence ID" value="ORY74349.1"/>
    <property type="molecule type" value="Genomic_DNA"/>
</dbReference>
<sequence length="77" mass="7894">MAGSCGLAGAAGAGVVTDDSTRRSFTSLPRKTIYSKTLSLAGISSAGSPFLPSVPKERTCSSETVEFCESISCKMPT</sequence>
<dbReference type="GeneID" id="63786834"/>
<name>A0A1Y2ES26_PROLT</name>
<evidence type="ECO:0000313" key="3">
    <source>
        <dbReference type="Proteomes" id="UP000193685"/>
    </source>
</evidence>
<accession>A0A1Y2ES26</accession>
<dbReference type="AlphaFoldDB" id="A0A1Y2ES26"/>
<dbReference type="RefSeq" id="XP_040721998.1">
    <property type="nucleotide sequence ID" value="XM_040870235.1"/>
</dbReference>
<evidence type="ECO:0000256" key="1">
    <source>
        <dbReference type="SAM" id="MobiDB-lite"/>
    </source>
</evidence>
<feature type="region of interest" description="Disordered" evidence="1">
    <location>
        <begin position="1"/>
        <end position="21"/>
    </location>
</feature>
<evidence type="ECO:0000313" key="2">
    <source>
        <dbReference type="EMBL" id="ORY74349.1"/>
    </source>
</evidence>
<feature type="compositionally biased region" description="Low complexity" evidence="1">
    <location>
        <begin position="1"/>
        <end position="14"/>
    </location>
</feature>
<reference evidence="2 3" key="1">
    <citation type="submission" date="2016-07" db="EMBL/GenBank/DDBJ databases">
        <title>Pervasive Adenine N6-methylation of Active Genes in Fungi.</title>
        <authorList>
            <consortium name="DOE Joint Genome Institute"/>
            <person name="Mondo S.J."/>
            <person name="Dannebaum R.O."/>
            <person name="Kuo R.C."/>
            <person name="Labutti K."/>
            <person name="Haridas S."/>
            <person name="Kuo A."/>
            <person name="Salamov A."/>
            <person name="Ahrendt S.R."/>
            <person name="Lipzen A."/>
            <person name="Sullivan W."/>
            <person name="Andreopoulos W.B."/>
            <person name="Clum A."/>
            <person name="Lindquist E."/>
            <person name="Daum C."/>
            <person name="Ramamoorthy G.K."/>
            <person name="Gryganskyi A."/>
            <person name="Culley D."/>
            <person name="Magnuson J.K."/>
            <person name="James T.Y."/>
            <person name="O'Malley M.A."/>
            <person name="Stajich J.E."/>
            <person name="Spatafora J.W."/>
            <person name="Visel A."/>
            <person name="Grigoriev I.V."/>
        </authorList>
    </citation>
    <scope>NUCLEOTIDE SEQUENCE [LARGE SCALE GENOMIC DNA]</scope>
    <source>
        <strain evidence="2 3">12-1054</strain>
    </source>
</reference>
<comment type="caution">
    <text evidence="2">The sequence shown here is derived from an EMBL/GenBank/DDBJ whole genome shotgun (WGS) entry which is preliminary data.</text>
</comment>
<protein>
    <submittedName>
        <fullName evidence="2">Uncharacterized protein</fullName>
    </submittedName>
</protein>
<dbReference type="Proteomes" id="UP000193685">
    <property type="component" value="Unassembled WGS sequence"/>
</dbReference>
<keyword evidence="3" id="KW-1185">Reference proteome</keyword>
<gene>
    <name evidence="2" type="ORF">BCR37DRAFT_384460</name>
</gene>
<proteinExistence type="predicted"/>
<organism evidence="2 3">
    <name type="scientific">Protomyces lactucae-debilis</name>
    <dbReference type="NCBI Taxonomy" id="2754530"/>
    <lineage>
        <taxon>Eukaryota</taxon>
        <taxon>Fungi</taxon>
        <taxon>Dikarya</taxon>
        <taxon>Ascomycota</taxon>
        <taxon>Taphrinomycotina</taxon>
        <taxon>Taphrinomycetes</taxon>
        <taxon>Taphrinales</taxon>
        <taxon>Protomycetaceae</taxon>
        <taxon>Protomyces</taxon>
    </lineage>
</organism>